<name>A0ABS0ITH8_9GAMM</name>
<evidence type="ECO:0000313" key="2">
    <source>
        <dbReference type="EMBL" id="MBG2879334.1"/>
    </source>
</evidence>
<dbReference type="Proteomes" id="UP000614721">
    <property type="component" value="Unassembled WGS sequence"/>
</dbReference>
<feature type="transmembrane region" description="Helical" evidence="1">
    <location>
        <begin position="362"/>
        <end position="380"/>
    </location>
</feature>
<keyword evidence="1" id="KW-0472">Membrane</keyword>
<proteinExistence type="predicted"/>
<feature type="transmembrane region" description="Helical" evidence="1">
    <location>
        <begin position="270"/>
        <end position="297"/>
    </location>
</feature>
<reference evidence="2 3" key="1">
    <citation type="submission" date="2020-11" db="EMBL/GenBank/DDBJ databases">
        <title>Enhanced detection system for hospital associated transmission using whole genome sequencing surveillance.</title>
        <authorList>
            <person name="Harrison L.H."/>
            <person name="Van Tyne D."/>
            <person name="Marsh J.W."/>
            <person name="Griffith M.P."/>
            <person name="Snyder D.J."/>
            <person name="Cooper V.S."/>
            <person name="Mustapha M."/>
        </authorList>
    </citation>
    <scope>NUCLEOTIDE SEQUENCE [LARGE SCALE GENOMIC DNA]</scope>
    <source>
        <strain evidence="2 3">PR00075</strain>
    </source>
</reference>
<evidence type="ECO:0000313" key="3">
    <source>
        <dbReference type="Proteomes" id="UP000614721"/>
    </source>
</evidence>
<keyword evidence="1" id="KW-0812">Transmembrane</keyword>
<comment type="caution">
    <text evidence="2">The sequence shown here is derived from an EMBL/GenBank/DDBJ whole genome shotgun (WGS) entry which is preliminary data.</text>
</comment>
<keyword evidence="1" id="KW-1133">Transmembrane helix</keyword>
<organism evidence="2 3">
    <name type="scientific">Proteus alimentorum</name>
    <dbReference type="NCBI Taxonomy" id="1973495"/>
    <lineage>
        <taxon>Bacteria</taxon>
        <taxon>Pseudomonadati</taxon>
        <taxon>Pseudomonadota</taxon>
        <taxon>Gammaproteobacteria</taxon>
        <taxon>Enterobacterales</taxon>
        <taxon>Morganellaceae</taxon>
        <taxon>Proteus</taxon>
    </lineage>
</organism>
<evidence type="ECO:0000256" key="1">
    <source>
        <dbReference type="SAM" id="Phobius"/>
    </source>
</evidence>
<accession>A0ABS0ITH8</accession>
<keyword evidence="3" id="KW-1185">Reference proteome</keyword>
<dbReference type="RefSeq" id="WP_164530425.1">
    <property type="nucleotide sequence ID" value="NZ_JADRYY010000009.1"/>
</dbReference>
<sequence length="381" mass="43125">MLSVDEFESFVKIMKGSSTSVVKGHCIINFESPLDNVEYFELLLNKYGVTSISEKSQNEFVISTEFSDESILFLSMDKLFYKSCSIGSVPEFFYVLKGNQSSLEESKETLSISLFLKWKSIVTKVSNHTINDKCILYMPNDDGGKELVVTINESLDFVKKINYKIDSNLSADNILKVLDINDAQSTERESIMRTAIFELIKDNENKNLISVIEAGDKIYVRYQNLLELYTKRFSVNKILSELEQKQLEYTTKINDFVSSSQNKAFAIPGALIAVGGLAKSGGFFDSVLIFIGLYLIYRVTYISNEILLDSYESLKNSLNDLIKRYSKFDEGIEVRDAASRIDSDIKIKIGNAKKRIEKINDMGVIMLCVGAVYLIIKLFTP</sequence>
<protein>
    <submittedName>
        <fullName evidence="2">Uncharacterized protein</fullName>
    </submittedName>
</protein>
<gene>
    <name evidence="2" type="ORF">I4902_08650</name>
</gene>
<dbReference type="EMBL" id="JADSJP010000011">
    <property type="protein sequence ID" value="MBG2879334.1"/>
    <property type="molecule type" value="Genomic_DNA"/>
</dbReference>
<dbReference type="GeneID" id="57332440"/>